<dbReference type="GO" id="GO:0003676">
    <property type="term" value="F:nucleic acid binding"/>
    <property type="evidence" value="ECO:0007669"/>
    <property type="project" value="InterPro"/>
</dbReference>
<dbReference type="GO" id="GO:0006139">
    <property type="term" value="P:nucleobase-containing compound metabolic process"/>
    <property type="evidence" value="ECO:0007669"/>
    <property type="project" value="InterPro"/>
</dbReference>
<dbReference type="Pfam" id="PF01612">
    <property type="entry name" value="DNA_pol_A_exo1"/>
    <property type="match status" value="1"/>
</dbReference>
<feature type="compositionally biased region" description="Polar residues" evidence="1">
    <location>
        <begin position="242"/>
        <end position="251"/>
    </location>
</feature>
<comment type="caution">
    <text evidence="3">The sequence shown here is derived from an EMBL/GenBank/DDBJ whole genome shotgun (WGS) entry which is preliminary data.</text>
</comment>
<evidence type="ECO:0000313" key="3">
    <source>
        <dbReference type="EMBL" id="KAG5470174.1"/>
    </source>
</evidence>
<feature type="compositionally biased region" description="Polar residues" evidence="1">
    <location>
        <begin position="117"/>
        <end position="135"/>
    </location>
</feature>
<feature type="compositionally biased region" description="Low complexity" evidence="1">
    <location>
        <begin position="297"/>
        <end position="312"/>
    </location>
</feature>
<dbReference type="EMBL" id="JAFHLR010000032">
    <property type="protein sequence ID" value="KAG5470174.1"/>
    <property type="molecule type" value="Genomic_DNA"/>
</dbReference>
<name>A0A836GBA5_9TRYP</name>
<dbReference type="SMR" id="A0A836GBA5"/>
<dbReference type="SUPFAM" id="SSF53098">
    <property type="entry name" value="Ribonuclease H-like"/>
    <property type="match status" value="1"/>
</dbReference>
<dbReference type="InterPro" id="IPR012337">
    <property type="entry name" value="RNaseH-like_sf"/>
</dbReference>
<feature type="compositionally biased region" description="Basic and acidic residues" evidence="1">
    <location>
        <begin position="17"/>
        <end position="26"/>
    </location>
</feature>
<keyword evidence="4" id="KW-1185">Reference proteome</keyword>
<evidence type="ECO:0000313" key="4">
    <source>
        <dbReference type="Proteomes" id="UP000674143"/>
    </source>
</evidence>
<accession>A0A836GBA5</accession>
<proteinExistence type="predicted"/>
<dbReference type="GeneID" id="92358822"/>
<dbReference type="InterPro" id="IPR036397">
    <property type="entry name" value="RNaseH_sf"/>
</dbReference>
<gene>
    <name evidence="3" type="ORF">LSCM4_02868</name>
</gene>
<dbReference type="RefSeq" id="XP_067060440.1">
    <property type="nucleotide sequence ID" value="XM_067204888.1"/>
</dbReference>
<feature type="region of interest" description="Disordered" evidence="1">
    <location>
        <begin position="242"/>
        <end position="272"/>
    </location>
</feature>
<dbReference type="AlphaFoldDB" id="A0A836GBA5"/>
<sequence length="748" mass="78838">MPSAIGMGTSASPIEDVGEKDVDEVNTHTSESVCSSSSSTDADVQAATPTVRAGLGALTESPIVKDGGGSMSCYNHECVSCHLRIPTSATPCGAPKNISVASTAAAGDPGVVAKGVSDSTSRMPAPVSSLSTRSAKPTPAPPPPIDFVEVTPAAAGSTCGPERALASTSDLASSLRFSSSRPEAASALFAVVATAPTASVASHTGNGSRLPLSPAKALPCAGPRCPDKLVMSGSAAIRSVSSAVPQMSSTPHDYMSLECRPPQAVSSSGYHESSSTVSSRLVSQQLLIDSTTSPRGSQHLRSTSHSHSSEVSIQVSGHPCKMHWQRSGGSQHCYGHSASATSFPAGGATSKGWAVSGLADESCRVGTCVAIGTAGGEMGAYAASAAASEGAEQSGLVLGMPDCVDSRQLSVAHDCFGLPSQSLGLYTSVLPDYSAGAAPALPHIGFPPSHVDPMGTCGGENEYGDWRPLDCNGAPKYGDDSGTRYRDYVPQDVQYIEHLDHLDHVCRQILLESEMLRMRREQQRRTRLYCVADDDAEEAHWSEKLTIALDLEGRSLGRTGSICIITLATYTTVYIIDLVLLGAEALCAGSTLRYVLESCDIVKLMFDCRADCDALFFLYGVRLQSVCDLQISSCFALFPTARRLPGMKGVFLALGLFADEDTEIKNAGRHLFNPRCGGSFDRWEERPLTGLLVQYCAVDVKYFFLAQLMLWDHVEQGCRLGEVRLASVCSGNFLGSSKENCLRDFDIV</sequence>
<dbReference type="KEGG" id="loi:92358822"/>
<feature type="domain" description="3'-5' exonuclease" evidence="2">
    <location>
        <begin position="533"/>
        <end position="706"/>
    </location>
</feature>
<reference evidence="4" key="1">
    <citation type="journal article" date="2021" name="Microbiol. Resour. Announc.">
        <title>LGAAP: Leishmaniinae Genome Assembly and Annotation Pipeline.</title>
        <authorList>
            <person name="Almutairi H."/>
            <person name="Urbaniak M.D."/>
            <person name="Bates M.D."/>
            <person name="Jariyapan N."/>
            <person name="Kwakye-Nuako G."/>
            <person name="Thomaz-Soccol V."/>
            <person name="Al-Salem W.S."/>
            <person name="Dillon R.J."/>
            <person name="Bates P.A."/>
            <person name="Gatherer D."/>
        </authorList>
    </citation>
    <scope>NUCLEOTIDE SEQUENCE [LARGE SCALE GENOMIC DNA]</scope>
</reference>
<feature type="region of interest" description="Disordered" evidence="1">
    <location>
        <begin position="1"/>
        <end position="45"/>
    </location>
</feature>
<dbReference type="PANTHER" id="PTHR46814">
    <property type="entry name" value="EGALITARIAN, ISOFORM B"/>
    <property type="match status" value="1"/>
</dbReference>
<protein>
    <recommendedName>
        <fullName evidence="2">3'-5' exonuclease domain-containing protein</fullName>
    </recommendedName>
</protein>
<dbReference type="GO" id="GO:0008408">
    <property type="term" value="F:3'-5' exonuclease activity"/>
    <property type="evidence" value="ECO:0007669"/>
    <property type="project" value="InterPro"/>
</dbReference>
<dbReference type="InterPro" id="IPR002562">
    <property type="entry name" value="3'-5'_exonuclease_dom"/>
</dbReference>
<dbReference type="Gene3D" id="3.30.420.10">
    <property type="entry name" value="Ribonuclease H-like superfamily/Ribonuclease H"/>
    <property type="match status" value="1"/>
</dbReference>
<feature type="compositionally biased region" description="Low complexity" evidence="1">
    <location>
        <begin position="30"/>
        <end position="39"/>
    </location>
</feature>
<dbReference type="PANTHER" id="PTHR46814:SF1">
    <property type="entry name" value="EGALITARIAN, ISOFORM B"/>
    <property type="match status" value="1"/>
</dbReference>
<feature type="region of interest" description="Disordered" evidence="1">
    <location>
        <begin position="291"/>
        <end position="312"/>
    </location>
</feature>
<dbReference type="Proteomes" id="UP000674143">
    <property type="component" value="Unassembled WGS sequence"/>
</dbReference>
<reference evidence="4" key="2">
    <citation type="journal article" date="2021" name="Sci. Data">
        <title>Chromosome-scale genome sequencing, assembly and annotation of six genomes from subfamily Leishmaniinae.</title>
        <authorList>
            <person name="Almutairi H."/>
            <person name="Urbaniak M.D."/>
            <person name="Bates M.D."/>
            <person name="Jariyapan N."/>
            <person name="Kwakye-Nuako G."/>
            <person name="Thomaz Soccol V."/>
            <person name="Al-Salem W.S."/>
            <person name="Dillon R.J."/>
            <person name="Bates P.A."/>
            <person name="Gatherer D."/>
        </authorList>
    </citation>
    <scope>NUCLEOTIDE SEQUENCE [LARGE SCALE GENOMIC DNA]</scope>
</reference>
<organism evidence="3 4">
    <name type="scientific">Leishmania orientalis</name>
    <dbReference type="NCBI Taxonomy" id="2249476"/>
    <lineage>
        <taxon>Eukaryota</taxon>
        <taxon>Discoba</taxon>
        <taxon>Euglenozoa</taxon>
        <taxon>Kinetoplastea</taxon>
        <taxon>Metakinetoplastina</taxon>
        <taxon>Trypanosomatida</taxon>
        <taxon>Trypanosomatidae</taxon>
        <taxon>Leishmaniinae</taxon>
        <taxon>Leishmania</taxon>
    </lineage>
</organism>
<feature type="region of interest" description="Disordered" evidence="1">
    <location>
        <begin position="115"/>
        <end position="140"/>
    </location>
</feature>
<evidence type="ECO:0000256" key="1">
    <source>
        <dbReference type="SAM" id="MobiDB-lite"/>
    </source>
</evidence>
<evidence type="ECO:0000259" key="2">
    <source>
        <dbReference type="Pfam" id="PF01612"/>
    </source>
</evidence>